<feature type="transmembrane region" description="Helical" evidence="1">
    <location>
        <begin position="250"/>
        <end position="269"/>
    </location>
</feature>
<keyword evidence="1" id="KW-1133">Transmembrane helix</keyword>
<sequence>MKRFNNPVLFKELKLRFRSRKSFIGLLFYLLSLGLLVIGFIYSRSFSSPFGFFHPVESQWMFYYLSFLQLIFILFITPGLTAGVISGEREKQTLNIMLTTTQSSWTIIIGKLLSSISYLLLLLFASLPVYSFVFLYGGVSPNQFVTVFLLYIVTIIAVGNMSILFSTLIRKTIPAMVTSYGVMLFLTIGTGILLMLSLMITSNINPTANSYPVPYFFASLNPFVVMLSILNKEFYEEINSLMFNINLPLWVPYTCLYVCLFIISINISVRKIRPNMND</sequence>
<feature type="transmembrane region" description="Helical" evidence="1">
    <location>
        <begin position="21"/>
        <end position="42"/>
    </location>
</feature>
<evidence type="ECO:0000313" key="2">
    <source>
        <dbReference type="EMBL" id="WAA10680.1"/>
    </source>
</evidence>
<feature type="transmembrane region" description="Helical" evidence="1">
    <location>
        <begin position="181"/>
        <end position="201"/>
    </location>
</feature>
<keyword evidence="1" id="KW-0812">Transmembrane</keyword>
<accession>A0A9E8RVH6</accession>
<keyword evidence="3" id="KW-1185">Reference proteome</keyword>
<evidence type="ECO:0000313" key="3">
    <source>
        <dbReference type="Proteomes" id="UP001164718"/>
    </source>
</evidence>
<feature type="transmembrane region" description="Helical" evidence="1">
    <location>
        <begin position="148"/>
        <end position="169"/>
    </location>
</feature>
<dbReference type="RefSeq" id="WP_275418479.1">
    <property type="nucleotide sequence ID" value="NZ_CP106878.1"/>
</dbReference>
<feature type="transmembrane region" description="Helical" evidence="1">
    <location>
        <begin position="62"/>
        <end position="86"/>
    </location>
</feature>
<organism evidence="2 3">
    <name type="scientific">Fervidibacillus albus</name>
    <dbReference type="NCBI Taxonomy" id="2980026"/>
    <lineage>
        <taxon>Bacteria</taxon>
        <taxon>Bacillati</taxon>
        <taxon>Bacillota</taxon>
        <taxon>Bacilli</taxon>
        <taxon>Bacillales</taxon>
        <taxon>Bacillaceae</taxon>
        <taxon>Fervidibacillus</taxon>
    </lineage>
</organism>
<feature type="transmembrane region" description="Helical" evidence="1">
    <location>
        <begin position="213"/>
        <end position="230"/>
    </location>
</feature>
<proteinExistence type="predicted"/>
<dbReference type="PANTHER" id="PTHR43471">
    <property type="entry name" value="ABC TRANSPORTER PERMEASE"/>
    <property type="match status" value="1"/>
</dbReference>
<name>A0A9E8RVH6_9BACI</name>
<gene>
    <name evidence="2" type="ORF">OE104_05025</name>
</gene>
<dbReference type="GO" id="GO:0005886">
    <property type="term" value="C:plasma membrane"/>
    <property type="evidence" value="ECO:0007669"/>
    <property type="project" value="UniProtKB-SubCell"/>
</dbReference>
<dbReference type="Proteomes" id="UP001164718">
    <property type="component" value="Chromosome"/>
</dbReference>
<reference evidence="2" key="1">
    <citation type="submission" date="2022-09" db="EMBL/GenBank/DDBJ databases">
        <title>Complete Genomes of Fervidibacillus albus and Fervidibacillus halotolerans isolated from tidal flat sediments.</title>
        <authorList>
            <person name="Kwon K.K."/>
            <person name="Yang S.-H."/>
            <person name="Park M.J."/>
            <person name="Oh H.-M."/>
        </authorList>
    </citation>
    <scope>NUCLEOTIDE SEQUENCE</scope>
    <source>
        <strain evidence="2">MEBiC13591</strain>
    </source>
</reference>
<evidence type="ECO:0000256" key="1">
    <source>
        <dbReference type="SAM" id="Phobius"/>
    </source>
</evidence>
<dbReference type="Pfam" id="PF12679">
    <property type="entry name" value="ABC2_membrane_2"/>
    <property type="match status" value="1"/>
</dbReference>
<protein>
    <submittedName>
        <fullName evidence="2">ABC transporter permease</fullName>
    </submittedName>
</protein>
<dbReference type="EMBL" id="CP106878">
    <property type="protein sequence ID" value="WAA10680.1"/>
    <property type="molecule type" value="Genomic_DNA"/>
</dbReference>
<feature type="transmembrane region" description="Helical" evidence="1">
    <location>
        <begin position="116"/>
        <end position="136"/>
    </location>
</feature>
<keyword evidence="1" id="KW-0472">Membrane</keyword>
<dbReference type="PANTHER" id="PTHR43471:SF12">
    <property type="entry name" value="HYPOTHETICAL MEMBRANE PROTEIN, CONSERVED"/>
    <property type="match status" value="1"/>
</dbReference>
<dbReference type="GO" id="GO:0140359">
    <property type="term" value="F:ABC-type transporter activity"/>
    <property type="evidence" value="ECO:0007669"/>
    <property type="project" value="InterPro"/>
</dbReference>
<dbReference type="AlphaFoldDB" id="A0A9E8RVH6"/>
<dbReference type="KEGG" id="faf:OE104_05025"/>